<protein>
    <submittedName>
        <fullName evidence="1">Uncharacterized protein</fullName>
    </submittedName>
</protein>
<dbReference type="RefSeq" id="WP_116775784.1">
    <property type="nucleotide sequence ID" value="NZ_QDKG01000003.1"/>
</dbReference>
<name>A0A2T8HID3_9SPHI</name>
<comment type="caution">
    <text evidence="1">The sequence shown here is derived from an EMBL/GenBank/DDBJ whole genome shotgun (WGS) entry which is preliminary data.</text>
</comment>
<dbReference type="Proteomes" id="UP000245627">
    <property type="component" value="Unassembled WGS sequence"/>
</dbReference>
<dbReference type="SUPFAM" id="SSF52540">
    <property type="entry name" value="P-loop containing nucleoside triphosphate hydrolases"/>
    <property type="match status" value="1"/>
</dbReference>
<gene>
    <name evidence="1" type="ORF">DC487_09725</name>
</gene>
<accession>A0A2T8HID3</accession>
<organism evidence="1 2">
    <name type="scientific">Sphingobacterium corticibacter</name>
    <dbReference type="NCBI Taxonomy" id="2171749"/>
    <lineage>
        <taxon>Bacteria</taxon>
        <taxon>Pseudomonadati</taxon>
        <taxon>Bacteroidota</taxon>
        <taxon>Sphingobacteriia</taxon>
        <taxon>Sphingobacteriales</taxon>
        <taxon>Sphingobacteriaceae</taxon>
        <taxon>Sphingobacterium</taxon>
    </lineage>
</organism>
<evidence type="ECO:0000313" key="2">
    <source>
        <dbReference type="Proteomes" id="UP000245627"/>
    </source>
</evidence>
<dbReference type="Gene3D" id="3.40.50.300">
    <property type="entry name" value="P-loop containing nucleotide triphosphate hydrolases"/>
    <property type="match status" value="1"/>
</dbReference>
<evidence type="ECO:0000313" key="1">
    <source>
        <dbReference type="EMBL" id="PVH25194.1"/>
    </source>
</evidence>
<dbReference type="OrthoDB" id="7055454at2"/>
<reference evidence="1 2" key="1">
    <citation type="submission" date="2018-04" db="EMBL/GenBank/DDBJ databases">
        <title>Sphingobacterium cortibacter sp. nov.</title>
        <authorList>
            <person name="Li Y."/>
        </authorList>
    </citation>
    <scope>NUCLEOTIDE SEQUENCE [LARGE SCALE GENOMIC DNA]</scope>
    <source>
        <strain evidence="1 2">2c-3</strain>
    </source>
</reference>
<proteinExistence type="predicted"/>
<dbReference type="EMBL" id="QDKG01000003">
    <property type="protein sequence ID" value="PVH25194.1"/>
    <property type="molecule type" value="Genomic_DNA"/>
</dbReference>
<sequence>MESVLVTLRSFSPSYQNIFDENRIPRMNLVNEIEDMFEKDCKVVVIEGKEAGGKTDLMLQFAQKHLFDSISFFINPSYRASYRQDYLMEDIGRQLYFFNKNEAAPAEFDINESVFNKLTFDLTTSPGRKNKPVYFILDALDQIDKSDFELLKNILQNLPWNTNNFYFLISGNLEELRKILPIPWLKNSKSLRVPRFTESETKKLFELDDSTESQIFLREVHDTWKGHPESLTQVKRIIDSGISKDDFLKDFSISEKNDLLDIEWKRANIDGLNLESLKVFLIAVLAFDDNVRGTNRIASILNVTPVDVENAIGEISFLTKNEDNVTFVSNSYRQFAIHKLGQFENETNSRLINFYTTVDDLNSILHLPNLFQKNNEWGNIVQLLTVDNLDLIISNSKSFSDIKKQINYGYKAAKNIKNAYGEIFRFSLHRSVLTGLQSSDIRKNKIRSYIVLDRPEDALSIITNSVLKEDRLKMLVFFVQYSKIEKKEVDSAIIGEIKDLLSDVDASYLRENLMEVAIGLAYFLPNEAINVIEKALNLKSDNNSIEWLMGIIGMIAHKNQDIQNEDSLSMKDDSAKKESFVDKFAKSIGYGISDVMPEEIIDEIKKVEKASDRIFLMRKWIKGNPTCYNIKEIMDFTLNLLAQESSSIKPSTETLFDIVFPLKFFVKEDLVKSMIRRVDELMLNINSPTVGKVMLHIVIVEALMNVDVELANNRTIDLISFVDNQGDVCIQLESYSNLLRMYSEMRVNPRLNLDDILLDENFLKSEMDKLLDVFLKSIANQYEEIETTLQILSKFDLGFALNISSKLNTLKRRERAYLCCLESYLDNEFVIWQYDDIEYLINQISSISLKSEAIEHVFIRLYESMDTSKNNKKFIIDLLPLIDNIGNHEARCRVLSISIILLGMPQTNNPQYVPRYDGLIEKLNRFLSNHYSKIENPLKKIKMGYKIASSLGGYQKCLAEDYFDLAESTSKDTTFEDEIHLGLLCESIRITIRIFSGLVKRNDLTHQKISSLITQVPTKGEQLMLWAELSVRLSLAGKTDLGKQIVSSKLLPTLDSYKKDCNHDDFFRMLTRVASAIHLSQPATLELYLNSMNTEEKEIILPIIFAVLLTNCHERDPYDGLGGSAHFTFQTAIDYLGLLEYAETDSMIYHYIRNLSRIAKANPTNFTRIQKGDLYLKLTDLIKRKLPNKDKGIKHDGYLLSALACTEVFNNSSLEKINKKLSEIENQVPAIENTTDRAVVFLNIGSEYETNKKKRNELYKLAFLEIEKIPSIKERISMYEAALELVSKSSIEMFNQYIKIVERDIYKLDDTEQYPTFKKLVDLAYRCDKNIAQRLISNLDTDPARKKMSEPANDHFEKLDLENSAQTDYSNIGKIKERSEKSNLAWSLLGQLNSDKRKSRDNAETISFLHSASVMPFFFSIPLYEFFIENIIKSDDKDNLLLSLYDSATANGRLCYNLICNISNKNSSAMNYHIGTGNNSIIVNPGMQDEAFSFIKSFVKNSDSREIYIVDPYFSKRDMHFLKKVDEWCHKSSTTVLSSIEAEPDEDFTKGSYKDAWYEESLDNPPENTFIRAQNQGKKSPFHDRYLLLYDKKMGLRLGASINGISGKKTFEISKMISTEVETVYETIIRPFAHQRLKEFMDQTIKYESFDF</sequence>
<keyword evidence="2" id="KW-1185">Reference proteome</keyword>
<dbReference type="InterPro" id="IPR027417">
    <property type="entry name" value="P-loop_NTPase"/>
</dbReference>